<dbReference type="OrthoDB" id="7777568at2"/>
<feature type="domain" description="DUF306" evidence="1">
    <location>
        <begin position="28"/>
        <end position="125"/>
    </location>
</feature>
<evidence type="ECO:0000313" key="3">
    <source>
        <dbReference type="Proteomes" id="UP000037046"/>
    </source>
</evidence>
<dbReference type="RefSeq" id="WP_050661741.1">
    <property type="nucleotide sequence ID" value="NZ_CP118494.1"/>
</dbReference>
<dbReference type="Pfam" id="PF03724">
    <property type="entry name" value="META"/>
    <property type="match status" value="1"/>
</dbReference>
<name>A0A0L6CZ24_9RHOB</name>
<dbReference type="AlphaFoldDB" id="A0A0L6CZ24"/>
<dbReference type="InterPro" id="IPR038670">
    <property type="entry name" value="HslJ-like_sf"/>
</dbReference>
<accession>A0A0L6CZ24</accession>
<dbReference type="PANTHER" id="PTHR35535">
    <property type="entry name" value="HEAT SHOCK PROTEIN HSLJ"/>
    <property type="match status" value="1"/>
</dbReference>
<reference evidence="3" key="1">
    <citation type="submission" date="2015-07" db="EMBL/GenBank/DDBJ databases">
        <title>Draft Genome Sequence of Roseovarius tolerans EL-164, a producer of N-Acylated Alanine Methyl Esters (NAMEs).</title>
        <authorList>
            <person name="Voget S."/>
            <person name="Bruns H."/>
            <person name="Wagner-Doebler I."/>
            <person name="Schulz S."/>
            <person name="Daniel R."/>
        </authorList>
    </citation>
    <scope>NUCLEOTIDE SEQUENCE [LARGE SCALE GENOMIC DNA]</scope>
    <source>
        <strain evidence="3">EL-164</strain>
    </source>
</reference>
<dbReference type="Proteomes" id="UP000037046">
    <property type="component" value="Unassembled WGS sequence"/>
</dbReference>
<dbReference type="EMBL" id="LGVV01000006">
    <property type="protein sequence ID" value="KNX42733.1"/>
    <property type="molecule type" value="Genomic_DNA"/>
</dbReference>
<protein>
    <submittedName>
        <fullName evidence="2">META domain protein</fullName>
    </submittedName>
</protein>
<dbReference type="InterPro" id="IPR053147">
    <property type="entry name" value="Hsp_HslJ-like"/>
</dbReference>
<dbReference type="Gene3D" id="2.40.128.270">
    <property type="match status" value="1"/>
</dbReference>
<sequence>MRTALLLIAMSILGYCKDETVSGHGGAGATWVLHSIDGTPFAARATLGFPEEGTLAGEAPCNRYSGAQTLPYPWFRAEALITTKRACPDLEAETRYLRILEEMTLVEVAGDTLLLTNEAGREMVFRAGE</sequence>
<evidence type="ECO:0000259" key="1">
    <source>
        <dbReference type="Pfam" id="PF03724"/>
    </source>
</evidence>
<gene>
    <name evidence="2" type="ORF">ROTO_08030</name>
</gene>
<comment type="caution">
    <text evidence="2">The sequence shown here is derived from an EMBL/GenBank/DDBJ whole genome shotgun (WGS) entry which is preliminary data.</text>
</comment>
<proteinExistence type="predicted"/>
<organism evidence="2 3">
    <name type="scientific">Roseovarius tolerans</name>
    <dbReference type="NCBI Taxonomy" id="74031"/>
    <lineage>
        <taxon>Bacteria</taxon>
        <taxon>Pseudomonadati</taxon>
        <taxon>Pseudomonadota</taxon>
        <taxon>Alphaproteobacteria</taxon>
        <taxon>Rhodobacterales</taxon>
        <taxon>Roseobacteraceae</taxon>
        <taxon>Roseovarius</taxon>
    </lineage>
</organism>
<dbReference type="PATRIC" id="fig|74031.6.peg.822"/>
<dbReference type="InterPro" id="IPR005184">
    <property type="entry name" value="DUF306_Meta_HslJ"/>
</dbReference>
<keyword evidence="3" id="KW-1185">Reference proteome</keyword>
<evidence type="ECO:0000313" key="2">
    <source>
        <dbReference type="EMBL" id="KNX42733.1"/>
    </source>
</evidence>
<dbReference type="STRING" id="74031.SAMN04488077_12241"/>
<dbReference type="PANTHER" id="PTHR35535:SF1">
    <property type="entry name" value="HEAT SHOCK PROTEIN HSLJ"/>
    <property type="match status" value="1"/>
</dbReference>